<dbReference type="Proteomes" id="UP000269883">
    <property type="component" value="Chromosome"/>
</dbReference>
<dbReference type="InterPro" id="IPR042099">
    <property type="entry name" value="ANL_N_sf"/>
</dbReference>
<reference evidence="1 2" key="1">
    <citation type="journal article" date="2018" name="Sci. Adv.">
        <title>Multi-heme cytochromes provide a pathway for survival in energy-limited environments.</title>
        <authorList>
            <person name="Deng X."/>
            <person name="Dohmae N."/>
            <person name="Nealson K.H."/>
            <person name="Hashimoto K."/>
            <person name="Okamoto A."/>
        </authorList>
    </citation>
    <scope>NUCLEOTIDE SEQUENCE [LARGE SCALE GENOMIC DNA]</scope>
    <source>
        <strain evidence="1 2">IS5</strain>
    </source>
</reference>
<protein>
    <submittedName>
        <fullName evidence="1">Putative capsular polysaccharide biosynthesis protein</fullName>
    </submittedName>
</protein>
<proteinExistence type="predicted"/>
<dbReference type="PANTHER" id="PTHR36932">
    <property type="entry name" value="CAPSULAR POLYSACCHARIDE BIOSYNTHESIS PROTEIN"/>
    <property type="match status" value="1"/>
</dbReference>
<name>A0A2Z6B1C7_9BACT</name>
<accession>A0A2Z6B1C7</accession>
<dbReference type="EMBL" id="AP017378">
    <property type="protein sequence ID" value="BBD09327.1"/>
    <property type="molecule type" value="Genomic_DNA"/>
</dbReference>
<dbReference type="Gene3D" id="3.40.50.12780">
    <property type="entry name" value="N-terminal domain of ligase-like"/>
    <property type="match status" value="1"/>
</dbReference>
<evidence type="ECO:0000313" key="2">
    <source>
        <dbReference type="Proteomes" id="UP000269883"/>
    </source>
</evidence>
<organism evidence="1 2">
    <name type="scientific">Desulfovibrio ferrophilus</name>
    <dbReference type="NCBI Taxonomy" id="241368"/>
    <lineage>
        <taxon>Bacteria</taxon>
        <taxon>Pseudomonadati</taxon>
        <taxon>Thermodesulfobacteriota</taxon>
        <taxon>Desulfovibrionia</taxon>
        <taxon>Desulfovibrionales</taxon>
        <taxon>Desulfovibrionaceae</taxon>
        <taxon>Desulfovibrio</taxon>
    </lineage>
</organism>
<gene>
    <name evidence="1" type="ORF">DFE_2601</name>
</gene>
<dbReference type="AlphaFoldDB" id="A0A2Z6B1C7"/>
<keyword evidence="2" id="KW-1185">Reference proteome</keyword>
<dbReference type="PANTHER" id="PTHR36932:SF1">
    <property type="entry name" value="CAPSULAR POLYSACCHARIDE BIOSYNTHESIS PROTEIN"/>
    <property type="match status" value="1"/>
</dbReference>
<dbReference type="RefSeq" id="WP_126380201.1">
    <property type="nucleotide sequence ID" value="NZ_AP017378.1"/>
</dbReference>
<dbReference type="OrthoDB" id="5484550at2"/>
<evidence type="ECO:0000313" key="1">
    <source>
        <dbReference type="EMBL" id="BBD09327.1"/>
    </source>
</evidence>
<dbReference type="SUPFAM" id="SSF56801">
    <property type="entry name" value="Acetyl-CoA synthetase-like"/>
    <property type="match status" value="1"/>
</dbReference>
<dbReference type="KEGG" id="dfl:DFE_2601"/>
<dbReference type="InterPro" id="IPR053158">
    <property type="entry name" value="CapK_Type1_Caps_Biosynth"/>
</dbReference>
<sequence>MSHNEHLPTTEAPNPLNTPLFTERVEFLKSSQWWNKEQLDQFQLKQLQHQLWFVSSHVPHYRELFRSLGFSWQDADSLSVLKQLPLLTKQEMQENPKRFIPDYMKADRLYHRSTGGSTGMPLTIFMDLDHLSRDKANTQYYMSTMDLDIFHFRSIRLYGDRVPEEQLSKGHFWHQANDRMLTMSCYHFSKETSPLFVDKINAYSPDYIHTRPSAILPLASYILELGLTVSAKLVSIFADGEYLTLGQRKVIESAFKTRLYNVYGHTEGCVFGHACKDSDNLHFPPQVGILELIDDEGHTVSREGGRGEMVTTGFNNKMFPMVRYRTGDIGVLTNKQCTCGRHYPMLKAVEGRFQDYVVDKHERLVPLAPAVFNYNDFDWRGIAEFQVHQTRAGHLVFKVHRDQDCAESVEAMTQRLKTDLFPIFGKTFEMDVTYVDGISRSAIGKLRYLEQNLDIQKFSRTFSGV</sequence>